<comment type="similarity">
    <text evidence="3">Belongs to the alpha-ketoglutarate dehydrogenase family.</text>
</comment>
<evidence type="ECO:0000256" key="1">
    <source>
        <dbReference type="ARBA" id="ARBA00001964"/>
    </source>
</evidence>
<evidence type="ECO:0000313" key="11">
    <source>
        <dbReference type="Proteomes" id="UP000243924"/>
    </source>
</evidence>
<evidence type="ECO:0000313" key="10">
    <source>
        <dbReference type="EMBL" id="SDU09641.1"/>
    </source>
</evidence>
<gene>
    <name evidence="10" type="ORF">SAMN05216210_1733</name>
</gene>
<dbReference type="SUPFAM" id="SSF52518">
    <property type="entry name" value="Thiamin diphosphate-binding fold (THDP-binding)"/>
    <property type="match status" value="2"/>
</dbReference>
<dbReference type="NCBIfam" id="NF008907">
    <property type="entry name" value="PRK12270.1"/>
    <property type="match status" value="1"/>
</dbReference>
<dbReference type="FunFam" id="3.40.50.970:FF:000014">
    <property type="entry name" value="2-oxoglutarate dehydrogenase E1 component"/>
    <property type="match status" value="1"/>
</dbReference>
<evidence type="ECO:0000256" key="4">
    <source>
        <dbReference type="ARBA" id="ARBA00012280"/>
    </source>
</evidence>
<dbReference type="GO" id="GO:0006099">
    <property type="term" value="P:tricarboxylic acid cycle"/>
    <property type="evidence" value="ECO:0007669"/>
    <property type="project" value="TreeGrafter"/>
</dbReference>
<dbReference type="GO" id="GO:0030976">
    <property type="term" value="F:thiamine pyrophosphate binding"/>
    <property type="evidence" value="ECO:0007669"/>
    <property type="project" value="InterPro"/>
</dbReference>
<comment type="function">
    <text evidence="2">E1 component of the 2-oxoglutarate dehydrogenase (OGDH) complex which catalyzes the decarboxylation of 2-oxoglutarate, the first step in the conversion of 2-oxoglutarate to succinyl-CoA and CO(2).</text>
</comment>
<reference evidence="11" key="1">
    <citation type="submission" date="2016-10" db="EMBL/GenBank/DDBJ databases">
        <authorList>
            <person name="Varghese N."/>
            <person name="Submissions S."/>
        </authorList>
    </citation>
    <scope>NUCLEOTIDE SEQUENCE [LARGE SCALE GENOMIC DNA]</scope>
    <source>
        <strain evidence="11">CECT 8338</strain>
    </source>
</reference>
<comment type="cofactor">
    <cofactor evidence="1">
        <name>thiamine diphosphate</name>
        <dbReference type="ChEBI" id="CHEBI:58937"/>
    </cofactor>
</comment>
<dbReference type="CDD" id="cd02016">
    <property type="entry name" value="TPP_E1_OGDC_like"/>
    <property type="match status" value="1"/>
</dbReference>
<dbReference type="InterPro" id="IPR005475">
    <property type="entry name" value="Transketolase-like_Pyr-bd"/>
</dbReference>
<evidence type="ECO:0000256" key="3">
    <source>
        <dbReference type="ARBA" id="ARBA00006936"/>
    </source>
</evidence>
<accession>A0A1H2FQL8</accession>
<dbReference type="EC" id="1.2.4.2" evidence="4"/>
<dbReference type="InterPro" id="IPR032106">
    <property type="entry name" value="2-oxogl_dehyd_N"/>
</dbReference>
<dbReference type="RefSeq" id="WP_092386014.1">
    <property type="nucleotide sequence ID" value="NZ_LT629787.1"/>
</dbReference>
<keyword evidence="11" id="KW-1185">Reference proteome</keyword>
<dbReference type="Pfam" id="PF16078">
    <property type="entry name" value="2-oxogl_dehyd_N"/>
    <property type="match status" value="1"/>
</dbReference>
<evidence type="ECO:0000256" key="5">
    <source>
        <dbReference type="ARBA" id="ARBA00013321"/>
    </source>
</evidence>
<dbReference type="Proteomes" id="UP000243924">
    <property type="component" value="Chromosome I"/>
</dbReference>
<dbReference type="Pfam" id="PF00676">
    <property type="entry name" value="E1_dh"/>
    <property type="match status" value="1"/>
</dbReference>
<sequence>MSDSDMQQLWSTSHLSGGNASYVEELYELYLQDPNSVADEWRSYFQKLPQVNGHAATDVSHSAVRHQFQLLTQNNRRPVAATSSSSAGAVSVDHEKKQVDVLRLIQAYRMRGHQAARLDPLELWQREEIVDLQMSDYGLTDADLNTVFRTGELQDGKDEATLADVMETLKSTYSATFGAEYMHIVDSNQRRWFQQRLESVRGKPTFSVDARRHLLERLTAAEGLEKYLGTKYPGTKRFGVEGGESLIPMLDEIIQRTGSYGTNEVVIGMAHRGRLNVLVNILGKNPRELFDEFEGKKKVDLGSGDVKYHQGFSSNVMTSGGEVHLAMAFNPSHLEIVSPVVVGSVRARQDRRKDSDGNKVVPISIHGDAAFAGQGVVMETFQMSQTRAYKTGGTIHVIVNNQVGFTTSRQDDARSTEYCTDVAKMIQAPIFHVNGDDPEAVLFVTQLAVDYRMQFKRDVVIDLVCYRRRGHNEADEPSGTQPHMYAKIAKHPTTREIYAERLIAEQALTEEGVQEMFEDYRTALDNGDHVVKSLVKEPDVSSFVDWAPYLGHKWTARHDTRFDLKTLQELAGRLNTLPDGLVLQRQVSKIVEDRRKMAAGALAINWGFAETMAYATLLHEGHPVRISGQDVGRGTFSHRHAVLHNQKGDLGDAYVPLANLDANQPRFDIYDSLLSEEAVVAFEYGYATTTPNVLVIWEAQFGDFANGAQVVIDQFITSGEHKWGRLCGLTLLLPHGYEGQGPEHSSARLERFLQLSAEHNIQVCVPSTPAQVYHMLRRQVIRPLRKPLIALTPKSLLRHKLAISSLEDLADGSFQPVMPEYDEQDVKKVDRVVMCSGKVYYDLLEKRRNEELNNVAIIRIEQLYPFPEEDLAEVLAPYKNLKKVVWCQEEPMNQGAWYCSQHHMRRVLADHKVKELYLDYAGREASAAPACGHPSMHAEQQEKLLEDALKA</sequence>
<protein>
    <recommendedName>
        <fullName evidence="5">2-oxoglutarate dehydrogenase E1 component</fullName>
        <ecNumber evidence="4">1.2.4.2</ecNumber>
    </recommendedName>
    <alternativeName>
        <fullName evidence="8">Alpha-ketoglutarate dehydrogenase</fullName>
    </alternativeName>
</protein>
<evidence type="ECO:0000256" key="2">
    <source>
        <dbReference type="ARBA" id="ARBA00003906"/>
    </source>
</evidence>
<dbReference type="GO" id="GO:0005829">
    <property type="term" value="C:cytosol"/>
    <property type="evidence" value="ECO:0007669"/>
    <property type="project" value="TreeGrafter"/>
</dbReference>
<evidence type="ECO:0000256" key="8">
    <source>
        <dbReference type="ARBA" id="ARBA00030680"/>
    </source>
</evidence>
<dbReference type="NCBIfam" id="NF006914">
    <property type="entry name" value="PRK09404.1"/>
    <property type="match status" value="1"/>
</dbReference>
<dbReference type="GO" id="GO:0004591">
    <property type="term" value="F:oxoglutarate dehydrogenase (succinyl-transferring) activity"/>
    <property type="evidence" value="ECO:0007669"/>
    <property type="project" value="UniProtKB-EC"/>
</dbReference>
<dbReference type="PANTHER" id="PTHR23152">
    <property type="entry name" value="2-OXOGLUTARATE DEHYDROGENASE"/>
    <property type="match status" value="1"/>
</dbReference>
<evidence type="ECO:0000259" key="9">
    <source>
        <dbReference type="SMART" id="SM00861"/>
    </source>
</evidence>
<dbReference type="EMBL" id="LT629787">
    <property type="protein sequence ID" value="SDU09641.1"/>
    <property type="molecule type" value="Genomic_DNA"/>
</dbReference>
<dbReference type="Pfam" id="PF16870">
    <property type="entry name" value="OxoGdeHyase_C"/>
    <property type="match status" value="1"/>
</dbReference>
<dbReference type="Gene3D" id="3.40.50.970">
    <property type="match status" value="1"/>
</dbReference>
<dbReference type="Gene3D" id="1.10.287.1150">
    <property type="entry name" value="TPP helical domain"/>
    <property type="match status" value="1"/>
</dbReference>
<name>A0A1H2FQL8_9GAMM</name>
<evidence type="ECO:0000256" key="6">
    <source>
        <dbReference type="ARBA" id="ARBA00023002"/>
    </source>
</evidence>
<proteinExistence type="inferred from homology"/>
<dbReference type="SMART" id="SM00861">
    <property type="entry name" value="Transket_pyr"/>
    <property type="match status" value="1"/>
</dbReference>
<feature type="domain" description="Transketolase-like pyrimidine-binding" evidence="9">
    <location>
        <begin position="604"/>
        <end position="799"/>
    </location>
</feature>
<dbReference type="InterPro" id="IPR031717">
    <property type="entry name" value="ODO-1/KGD_C"/>
</dbReference>
<dbReference type="InterPro" id="IPR029061">
    <property type="entry name" value="THDP-binding"/>
</dbReference>
<evidence type="ECO:0000256" key="7">
    <source>
        <dbReference type="ARBA" id="ARBA00023052"/>
    </source>
</evidence>
<keyword evidence="7" id="KW-0786">Thiamine pyrophosphate</keyword>
<dbReference type="OrthoDB" id="9759785at2"/>
<dbReference type="InterPro" id="IPR001017">
    <property type="entry name" value="DH_E1"/>
</dbReference>
<dbReference type="Gene3D" id="3.40.50.12470">
    <property type="match status" value="1"/>
</dbReference>
<dbReference type="Pfam" id="PF02779">
    <property type="entry name" value="Transket_pyr"/>
    <property type="match status" value="1"/>
</dbReference>
<keyword evidence="6" id="KW-0560">Oxidoreductase</keyword>
<dbReference type="FunFam" id="1.10.287.1150:FF:000004">
    <property type="entry name" value="2-oxoglutarate dehydrogenase E1 component"/>
    <property type="match status" value="1"/>
</dbReference>
<dbReference type="PANTHER" id="PTHR23152:SF4">
    <property type="entry name" value="2-OXOADIPATE DEHYDROGENASE COMPLEX COMPONENT E1"/>
    <property type="match status" value="1"/>
</dbReference>
<organism evidence="10 11">
    <name type="scientific">Halopseudomonas salegens</name>
    <dbReference type="NCBI Taxonomy" id="1434072"/>
    <lineage>
        <taxon>Bacteria</taxon>
        <taxon>Pseudomonadati</taxon>
        <taxon>Pseudomonadota</taxon>
        <taxon>Gammaproteobacteria</taxon>
        <taxon>Pseudomonadales</taxon>
        <taxon>Pseudomonadaceae</taxon>
        <taxon>Halopseudomonas</taxon>
    </lineage>
</organism>
<dbReference type="Gene3D" id="3.40.50.11610">
    <property type="entry name" value="Multifunctional 2-oxoglutarate metabolism enzyme, C-terminal domain"/>
    <property type="match status" value="1"/>
</dbReference>
<dbReference type="GO" id="GO:0045252">
    <property type="term" value="C:oxoglutarate dehydrogenase complex"/>
    <property type="evidence" value="ECO:0007669"/>
    <property type="project" value="TreeGrafter"/>
</dbReference>
<dbReference type="InterPro" id="IPR011603">
    <property type="entry name" value="2oxoglutarate_DH_E1"/>
</dbReference>
<dbReference type="InterPro" id="IPR042179">
    <property type="entry name" value="KGD_C_sf"/>
</dbReference>
<dbReference type="STRING" id="1434072.SAMN05216210_1733"/>
<dbReference type="AlphaFoldDB" id="A0A1H2FQL8"/>
<dbReference type="PIRSF" id="PIRSF000157">
    <property type="entry name" value="Oxoglu_dh_E1"/>
    <property type="match status" value="1"/>
</dbReference>
<dbReference type="NCBIfam" id="TIGR00239">
    <property type="entry name" value="2oxo_dh_E1"/>
    <property type="match status" value="1"/>
</dbReference>